<dbReference type="GO" id="GO:0006869">
    <property type="term" value="P:lipid transport"/>
    <property type="evidence" value="ECO:0007669"/>
    <property type="project" value="InterPro"/>
</dbReference>
<keyword evidence="2" id="KW-0175">Coiled coil</keyword>
<dbReference type="Pfam" id="PF05461">
    <property type="entry name" value="ApoL"/>
    <property type="match status" value="1"/>
</dbReference>
<keyword evidence="3" id="KW-1185">Reference proteome</keyword>
<dbReference type="InParanoid" id="A0A2Y9QTI1"/>
<dbReference type="Proteomes" id="UP000248480">
    <property type="component" value="Unplaced"/>
</dbReference>
<evidence type="ECO:0000313" key="4">
    <source>
        <dbReference type="RefSeq" id="XP_023584701.1"/>
    </source>
</evidence>
<dbReference type="FunCoup" id="A0A2Y9QTI1">
    <property type="interactions" value="15"/>
</dbReference>
<dbReference type="RefSeq" id="XP_023584701.1">
    <property type="nucleotide sequence ID" value="XM_023728933.1"/>
</dbReference>
<evidence type="ECO:0000256" key="2">
    <source>
        <dbReference type="SAM" id="Coils"/>
    </source>
</evidence>
<dbReference type="GO" id="GO:0042157">
    <property type="term" value="P:lipoprotein metabolic process"/>
    <property type="evidence" value="ECO:0007669"/>
    <property type="project" value="InterPro"/>
</dbReference>
<dbReference type="AlphaFoldDB" id="A0A2Y9QTI1"/>
<evidence type="ECO:0000256" key="1">
    <source>
        <dbReference type="ARBA" id="ARBA00010090"/>
    </source>
</evidence>
<dbReference type="GO" id="GO:0005576">
    <property type="term" value="C:extracellular region"/>
    <property type="evidence" value="ECO:0007669"/>
    <property type="project" value="InterPro"/>
</dbReference>
<proteinExistence type="inferred from homology"/>
<evidence type="ECO:0000313" key="3">
    <source>
        <dbReference type="Proteomes" id="UP000248480"/>
    </source>
</evidence>
<dbReference type="KEGG" id="tmu:111820115"/>
<accession>A0A2Y9QTI1</accession>
<reference evidence="4" key="1">
    <citation type="submission" date="2025-08" db="UniProtKB">
        <authorList>
            <consortium name="RefSeq"/>
        </authorList>
    </citation>
    <scope>IDENTIFICATION</scope>
</reference>
<organism evidence="3 4">
    <name type="scientific">Trichechus manatus latirostris</name>
    <name type="common">Florida manatee</name>
    <dbReference type="NCBI Taxonomy" id="127582"/>
    <lineage>
        <taxon>Eukaryota</taxon>
        <taxon>Metazoa</taxon>
        <taxon>Chordata</taxon>
        <taxon>Craniata</taxon>
        <taxon>Vertebrata</taxon>
        <taxon>Euteleostomi</taxon>
        <taxon>Mammalia</taxon>
        <taxon>Eutheria</taxon>
        <taxon>Afrotheria</taxon>
        <taxon>Sirenia</taxon>
        <taxon>Trichechidae</taxon>
        <taxon>Trichechus</taxon>
    </lineage>
</organism>
<dbReference type="InterPro" id="IPR008405">
    <property type="entry name" value="ApoL"/>
</dbReference>
<comment type="similarity">
    <text evidence="1">Belongs to the apolipoprotein L family.</text>
</comment>
<feature type="coiled-coil region" evidence="2">
    <location>
        <begin position="277"/>
        <end position="308"/>
    </location>
</feature>
<sequence>MSMHLVPPRLLDIQAGEEYEASVGLQSGEDDVLLWEDVMWDLQEDVDLSAEERIFLEEFSLLKCELEAHISKLHALADHVDTTHETFTKTNVVVSSIAVVSGVMSILGLALSPATLGGSLVLSAVSKGLGAAAGVTSILTDICKHLHNKKAEAQASSLVPTHGQGDREAAGKEAFYAMAVGKVVYQCVSTIKDIKKNIHAFQRARAHPCLAAAAQRLLTTGHVSAQSSRQVERAFEGTTLVMTKSVRLLSTATAGLFLSIDLATLLMDWKQMKAGTGTEAAKELRAQARELEKLLRELTQLYESLWQQELLQEKSLMNSTFEGAM</sequence>
<name>A0A2Y9QTI1_TRIMA</name>
<protein>
    <submittedName>
        <fullName evidence="4">Apolipoprotein L6</fullName>
    </submittedName>
</protein>
<dbReference type="PANTHER" id="PTHR14096">
    <property type="entry name" value="APOLIPOPROTEIN L"/>
    <property type="match status" value="1"/>
</dbReference>
<dbReference type="GO" id="GO:0016020">
    <property type="term" value="C:membrane"/>
    <property type="evidence" value="ECO:0007669"/>
    <property type="project" value="TreeGrafter"/>
</dbReference>
<dbReference type="STRING" id="127582.A0A2Y9QTI1"/>
<dbReference type="PANTHER" id="PTHR14096:SF7">
    <property type="entry name" value="APOLIPOPROTEIN L6"/>
    <property type="match status" value="1"/>
</dbReference>
<dbReference type="CTD" id="80830"/>
<dbReference type="GeneID" id="111820115"/>
<dbReference type="GO" id="GO:0008289">
    <property type="term" value="F:lipid binding"/>
    <property type="evidence" value="ECO:0007669"/>
    <property type="project" value="InterPro"/>
</dbReference>
<gene>
    <name evidence="4" type="primary">APOL6</name>
</gene>